<sequence>MPRNWQKSTSSSQDGGNSVEVSTNAEGLVEIRESDAPESIVVTTPTKFALWLEGVKRGEFDHFTHA</sequence>
<dbReference type="EMBL" id="CP108110">
    <property type="protein sequence ID" value="WUQ85211.1"/>
    <property type="molecule type" value="Genomic_DNA"/>
</dbReference>
<evidence type="ECO:0000313" key="4">
    <source>
        <dbReference type="Proteomes" id="UP001432222"/>
    </source>
</evidence>
<feature type="region of interest" description="Disordered" evidence="1">
    <location>
        <begin position="1"/>
        <end position="26"/>
    </location>
</feature>
<dbReference type="Proteomes" id="UP001432222">
    <property type="component" value="Chromosome"/>
</dbReference>
<name>A0ABZ1U1Z1_9ACTN</name>
<protein>
    <submittedName>
        <fullName evidence="3">DUF397 domain-containing protein</fullName>
    </submittedName>
</protein>
<feature type="domain" description="DUF397" evidence="2">
    <location>
        <begin position="4"/>
        <end position="56"/>
    </location>
</feature>
<dbReference type="Pfam" id="PF04149">
    <property type="entry name" value="DUF397"/>
    <property type="match status" value="1"/>
</dbReference>
<reference evidence="3" key="1">
    <citation type="submission" date="2022-10" db="EMBL/GenBank/DDBJ databases">
        <title>The complete genomes of actinobacterial strains from the NBC collection.</title>
        <authorList>
            <person name="Joergensen T.S."/>
            <person name="Alvarez Arevalo M."/>
            <person name="Sterndorff E.B."/>
            <person name="Faurdal D."/>
            <person name="Vuksanovic O."/>
            <person name="Mourched A.-S."/>
            <person name="Charusanti P."/>
            <person name="Shaw S."/>
            <person name="Blin K."/>
            <person name="Weber T."/>
        </authorList>
    </citation>
    <scope>NUCLEOTIDE SEQUENCE</scope>
    <source>
        <strain evidence="3">NBC_00222</strain>
    </source>
</reference>
<keyword evidence="4" id="KW-1185">Reference proteome</keyword>
<evidence type="ECO:0000259" key="2">
    <source>
        <dbReference type="Pfam" id="PF04149"/>
    </source>
</evidence>
<gene>
    <name evidence="3" type="ORF">OHA16_20940</name>
</gene>
<feature type="compositionally biased region" description="Polar residues" evidence="1">
    <location>
        <begin position="1"/>
        <end position="25"/>
    </location>
</feature>
<accession>A0ABZ1U1Z1</accession>
<organism evidence="3 4">
    <name type="scientific">Kitasatospora purpeofusca</name>
    <dbReference type="NCBI Taxonomy" id="67352"/>
    <lineage>
        <taxon>Bacteria</taxon>
        <taxon>Bacillati</taxon>
        <taxon>Actinomycetota</taxon>
        <taxon>Actinomycetes</taxon>
        <taxon>Kitasatosporales</taxon>
        <taxon>Streptomycetaceae</taxon>
        <taxon>Kitasatospora</taxon>
    </lineage>
</organism>
<evidence type="ECO:0000256" key="1">
    <source>
        <dbReference type="SAM" id="MobiDB-lite"/>
    </source>
</evidence>
<proteinExistence type="predicted"/>
<dbReference type="InterPro" id="IPR007278">
    <property type="entry name" value="DUF397"/>
</dbReference>
<evidence type="ECO:0000313" key="3">
    <source>
        <dbReference type="EMBL" id="WUQ85211.1"/>
    </source>
</evidence>
<dbReference type="RefSeq" id="WP_045941026.1">
    <property type="nucleotide sequence ID" value="NZ_CP108110.1"/>
</dbReference>